<evidence type="ECO:0000313" key="3">
    <source>
        <dbReference type="Proteomes" id="UP000243799"/>
    </source>
</evidence>
<protein>
    <recommendedName>
        <fullName evidence="4">Alkaline shock response membrane anchor protein AmaP</fullName>
    </recommendedName>
</protein>
<accession>A0A1I1B4M8</accession>
<evidence type="ECO:0000313" key="2">
    <source>
        <dbReference type="EMBL" id="SFB45191.1"/>
    </source>
</evidence>
<evidence type="ECO:0000256" key="1">
    <source>
        <dbReference type="SAM" id="Phobius"/>
    </source>
</evidence>
<dbReference type="PROSITE" id="PS51257">
    <property type="entry name" value="PROKAR_LIPOPROTEIN"/>
    <property type="match status" value="1"/>
</dbReference>
<dbReference type="EMBL" id="FOKG01000012">
    <property type="protein sequence ID" value="SFB45191.1"/>
    <property type="molecule type" value="Genomic_DNA"/>
</dbReference>
<gene>
    <name evidence="2" type="ORF">SAMN05216266_11213</name>
</gene>
<evidence type="ECO:0008006" key="4">
    <source>
        <dbReference type="Google" id="ProtNLM"/>
    </source>
</evidence>
<dbReference type="Proteomes" id="UP000243799">
    <property type="component" value="Unassembled WGS sequence"/>
</dbReference>
<sequence>MSRASVAERALARSYGVERTLTLLVGLLALAAGCVVLLVSLGVLGSFRAQRPVLDPLAVDWLQARPEALVKSIVIAAALALFACGMWWLVRSLRPEPRPDFALDRTPGEEVTVTATAIAAAVQADAEQVTGVTKARARSVGDEEQPALRLSLWLRQGTDVRQVWEELDITVLAPAREALGVQTLPTAVRLELDTVDGQRVR</sequence>
<feature type="transmembrane region" description="Helical" evidence="1">
    <location>
        <begin position="68"/>
        <end position="90"/>
    </location>
</feature>
<name>A0A1I1B4M8_9PSEU</name>
<dbReference type="OrthoDB" id="5186521at2"/>
<proteinExistence type="predicted"/>
<reference evidence="3" key="1">
    <citation type="submission" date="2016-10" db="EMBL/GenBank/DDBJ databases">
        <authorList>
            <person name="Varghese N."/>
            <person name="Submissions S."/>
        </authorList>
    </citation>
    <scope>NUCLEOTIDE SEQUENCE [LARGE SCALE GENOMIC DNA]</scope>
    <source>
        <strain evidence="3">CGMCC 4.3568</strain>
    </source>
</reference>
<dbReference type="AlphaFoldDB" id="A0A1I1B4M8"/>
<dbReference type="RefSeq" id="WP_091674727.1">
    <property type="nucleotide sequence ID" value="NZ_FOKG01000012.1"/>
</dbReference>
<keyword evidence="1" id="KW-0812">Transmembrane</keyword>
<organism evidence="2 3">
    <name type="scientific">Amycolatopsis marina</name>
    <dbReference type="NCBI Taxonomy" id="490629"/>
    <lineage>
        <taxon>Bacteria</taxon>
        <taxon>Bacillati</taxon>
        <taxon>Actinomycetota</taxon>
        <taxon>Actinomycetes</taxon>
        <taxon>Pseudonocardiales</taxon>
        <taxon>Pseudonocardiaceae</taxon>
        <taxon>Amycolatopsis</taxon>
    </lineage>
</organism>
<dbReference type="STRING" id="490629.SAMN05216266_11213"/>
<keyword evidence="1" id="KW-1133">Transmembrane helix</keyword>
<keyword evidence="3" id="KW-1185">Reference proteome</keyword>
<keyword evidence="1" id="KW-0472">Membrane</keyword>
<feature type="transmembrane region" description="Helical" evidence="1">
    <location>
        <begin position="21"/>
        <end position="48"/>
    </location>
</feature>